<feature type="compositionally biased region" description="Basic residues" evidence="1">
    <location>
        <begin position="196"/>
        <end position="205"/>
    </location>
</feature>
<name>A0ABD1D6V6_CULPP</name>
<accession>A0ABD1D6V6</accession>
<evidence type="ECO:0000256" key="1">
    <source>
        <dbReference type="SAM" id="MobiDB-lite"/>
    </source>
</evidence>
<proteinExistence type="predicted"/>
<dbReference type="EMBL" id="JBEHCU010007175">
    <property type="protein sequence ID" value="KAL1395355.1"/>
    <property type="molecule type" value="Genomic_DNA"/>
</dbReference>
<feature type="region of interest" description="Disordered" evidence="1">
    <location>
        <begin position="176"/>
        <end position="242"/>
    </location>
</feature>
<sequence>MGLEMVSPFHKEIVHYHGNEIINIMNGRTFLALGGMLLVIGTAVAQTTNGPVEDINRLDKARQEMIINKLIQAQEQIQRALKRMLKDSVPVNGQPLPGDGSYGSEEADGSDESDEEHKWQEMKRKKIAESRARVEMYVKGIASNFLDMADYIEKIDGKVEEQLNSQHGNVNYNLYYKKPKPHHHHSSEESEEKFNYRKRPSRRGGRQLAVEEEPVVEQQQEEEVKTIDGEEVVQTLPVKGTE</sequence>
<reference evidence="2 3" key="1">
    <citation type="submission" date="2024-05" db="EMBL/GenBank/DDBJ databases">
        <title>Culex pipiens pipiens assembly and annotation.</title>
        <authorList>
            <person name="Alout H."/>
            <person name="Durand T."/>
        </authorList>
    </citation>
    <scope>NUCLEOTIDE SEQUENCE [LARGE SCALE GENOMIC DNA]</scope>
    <source>
        <strain evidence="2">HA-2024</strain>
        <tissue evidence="2">Whole body</tissue>
    </source>
</reference>
<organism evidence="2 3">
    <name type="scientific">Culex pipiens pipiens</name>
    <name type="common">Northern house mosquito</name>
    <dbReference type="NCBI Taxonomy" id="38569"/>
    <lineage>
        <taxon>Eukaryota</taxon>
        <taxon>Metazoa</taxon>
        <taxon>Ecdysozoa</taxon>
        <taxon>Arthropoda</taxon>
        <taxon>Hexapoda</taxon>
        <taxon>Insecta</taxon>
        <taxon>Pterygota</taxon>
        <taxon>Neoptera</taxon>
        <taxon>Endopterygota</taxon>
        <taxon>Diptera</taxon>
        <taxon>Nematocera</taxon>
        <taxon>Culicoidea</taxon>
        <taxon>Culicidae</taxon>
        <taxon>Culicinae</taxon>
        <taxon>Culicini</taxon>
        <taxon>Culex</taxon>
        <taxon>Culex</taxon>
    </lineage>
</organism>
<evidence type="ECO:0000313" key="2">
    <source>
        <dbReference type="EMBL" id="KAL1395355.1"/>
    </source>
</evidence>
<evidence type="ECO:0000313" key="3">
    <source>
        <dbReference type="Proteomes" id="UP001562425"/>
    </source>
</evidence>
<feature type="compositionally biased region" description="Acidic residues" evidence="1">
    <location>
        <begin position="210"/>
        <end position="221"/>
    </location>
</feature>
<comment type="caution">
    <text evidence="2">The sequence shown here is derived from an EMBL/GenBank/DDBJ whole genome shotgun (WGS) entry which is preliminary data.</text>
</comment>
<keyword evidence="3" id="KW-1185">Reference proteome</keyword>
<feature type="region of interest" description="Disordered" evidence="1">
    <location>
        <begin position="88"/>
        <end position="117"/>
    </location>
</feature>
<dbReference type="Proteomes" id="UP001562425">
    <property type="component" value="Unassembled WGS sequence"/>
</dbReference>
<gene>
    <name evidence="2" type="ORF">pipiens_002865</name>
</gene>
<feature type="compositionally biased region" description="Basic and acidic residues" evidence="1">
    <location>
        <begin position="186"/>
        <end position="195"/>
    </location>
</feature>
<feature type="compositionally biased region" description="Acidic residues" evidence="1">
    <location>
        <begin position="105"/>
        <end position="114"/>
    </location>
</feature>
<dbReference type="AlphaFoldDB" id="A0ABD1D6V6"/>
<protein>
    <submittedName>
        <fullName evidence="2">Uncharacterized protein</fullName>
    </submittedName>
</protein>